<dbReference type="PANTHER" id="PTHR31589:SF110">
    <property type="entry name" value="PROTEIN, PUTATIVE (DUF239)-RELATED"/>
    <property type="match status" value="1"/>
</dbReference>
<name>A0A7W7I5J0_9ACTN</name>
<dbReference type="EMBL" id="JACHNH010000001">
    <property type="protein sequence ID" value="MBB4766839.1"/>
    <property type="molecule type" value="Genomic_DNA"/>
</dbReference>
<evidence type="ECO:0000313" key="4">
    <source>
        <dbReference type="EMBL" id="MBB4766839.1"/>
    </source>
</evidence>
<proteinExistence type="predicted"/>
<organism evidence="4 5">
    <name type="scientific">Actinoplanes digitatis</name>
    <dbReference type="NCBI Taxonomy" id="1868"/>
    <lineage>
        <taxon>Bacteria</taxon>
        <taxon>Bacillati</taxon>
        <taxon>Actinomycetota</taxon>
        <taxon>Actinomycetes</taxon>
        <taxon>Micromonosporales</taxon>
        <taxon>Micromonosporaceae</taxon>
        <taxon>Actinoplanes</taxon>
    </lineage>
</organism>
<feature type="region of interest" description="Disordered" evidence="1">
    <location>
        <begin position="64"/>
        <end position="141"/>
    </location>
</feature>
<keyword evidence="2" id="KW-0472">Membrane</keyword>
<accession>A0A7W7I5J0</accession>
<evidence type="ECO:0000259" key="3">
    <source>
        <dbReference type="PROSITE" id="PS52045"/>
    </source>
</evidence>
<evidence type="ECO:0000256" key="1">
    <source>
        <dbReference type="SAM" id="MobiDB-lite"/>
    </source>
</evidence>
<evidence type="ECO:0000256" key="2">
    <source>
        <dbReference type="SAM" id="Phobius"/>
    </source>
</evidence>
<keyword evidence="2" id="KW-0812">Transmembrane</keyword>
<keyword evidence="5" id="KW-1185">Reference proteome</keyword>
<protein>
    <recommendedName>
        <fullName evidence="3">Neprosin PEP catalytic domain-containing protein</fullName>
    </recommendedName>
</protein>
<feature type="transmembrane region" description="Helical" evidence="2">
    <location>
        <begin position="12"/>
        <end position="33"/>
    </location>
</feature>
<dbReference type="PANTHER" id="PTHR31589">
    <property type="entry name" value="PROTEIN, PUTATIVE (DUF239)-RELATED-RELATED"/>
    <property type="match status" value="1"/>
</dbReference>
<feature type="region of interest" description="Disordered" evidence="1">
    <location>
        <begin position="312"/>
        <end position="338"/>
    </location>
</feature>
<dbReference type="RefSeq" id="WP_184997936.1">
    <property type="nucleotide sequence ID" value="NZ_BOMK01000049.1"/>
</dbReference>
<evidence type="ECO:0000313" key="5">
    <source>
        <dbReference type="Proteomes" id="UP000578112"/>
    </source>
</evidence>
<gene>
    <name evidence="4" type="ORF">BJ971_007395</name>
</gene>
<dbReference type="PROSITE" id="PS52045">
    <property type="entry name" value="NEPROSIN_PEP_CD"/>
    <property type="match status" value="1"/>
</dbReference>
<feature type="domain" description="Neprosin PEP catalytic" evidence="3">
    <location>
        <begin position="139"/>
        <end position="389"/>
    </location>
</feature>
<sequence length="389" mass="41471">MNEDGHVSNSSRGLLAAGLVAAVVGSMGVVWTLSASAEETPEVEIPAAATDVVAEDPVLVPPPLLPWGERPRKNKRGKVGASGAELAASGADAAPPAASDLLKSRPELAPKGGIPDPKVLKTGKTAAVPAPPAPPTSAKAGPTNYLYNWAGGYQEADNDGSWANMIIPRPKRYELDLHTLAEISVEAGPNTNKQRVEVGWTVDEILNGDEDPHLFVYYWVDGKPGCYNYKVDPNPEKNCIAFQEMPGATKAGYTLPVGKSMRFGIEHFGGAWWIAYGSEWIGYYPDSVWKGNYTRSNVVQWFGEVAAPRGKLPCSQMGNGEEPSNGDPSKDLPATGGRISSISFTNGPAVAFTTFLAATDNLTPLYSVVRSTDRAFRYGGPQPPENRDC</sequence>
<keyword evidence="2" id="KW-1133">Transmembrane helix</keyword>
<dbReference type="InterPro" id="IPR053168">
    <property type="entry name" value="Glutamic_endopeptidase"/>
</dbReference>
<dbReference type="Pfam" id="PF03080">
    <property type="entry name" value="Neprosin"/>
    <property type="match status" value="1"/>
</dbReference>
<reference evidence="4 5" key="1">
    <citation type="submission" date="2020-08" db="EMBL/GenBank/DDBJ databases">
        <title>Sequencing the genomes of 1000 actinobacteria strains.</title>
        <authorList>
            <person name="Klenk H.-P."/>
        </authorList>
    </citation>
    <scope>NUCLEOTIDE SEQUENCE [LARGE SCALE GENOMIC DNA]</scope>
    <source>
        <strain evidence="4 5">DSM 43149</strain>
    </source>
</reference>
<comment type="caution">
    <text evidence="4">The sequence shown here is derived from an EMBL/GenBank/DDBJ whole genome shotgun (WGS) entry which is preliminary data.</text>
</comment>
<feature type="compositionally biased region" description="Low complexity" evidence="1">
    <location>
        <begin position="81"/>
        <end position="101"/>
    </location>
</feature>
<dbReference type="InterPro" id="IPR004314">
    <property type="entry name" value="Neprosin"/>
</dbReference>
<dbReference type="Proteomes" id="UP000578112">
    <property type="component" value="Unassembled WGS sequence"/>
</dbReference>
<dbReference type="AlphaFoldDB" id="A0A7W7I5J0"/>